<gene>
    <name evidence="1" type="ORF">E6C76_05990</name>
</gene>
<dbReference type="OrthoDB" id="1492299at2"/>
<proteinExistence type="predicted"/>
<organism evidence="1 2">
    <name type="scientific">Pseudothauera nasutitermitis</name>
    <dbReference type="NCBI Taxonomy" id="2565930"/>
    <lineage>
        <taxon>Bacteria</taxon>
        <taxon>Pseudomonadati</taxon>
        <taxon>Pseudomonadota</taxon>
        <taxon>Betaproteobacteria</taxon>
        <taxon>Rhodocyclales</taxon>
        <taxon>Zoogloeaceae</taxon>
        <taxon>Pseudothauera</taxon>
    </lineage>
</organism>
<evidence type="ECO:0000313" key="2">
    <source>
        <dbReference type="Proteomes" id="UP000308430"/>
    </source>
</evidence>
<accession>A0A4S4B1F4</accession>
<dbReference type="EMBL" id="SSOC01000002">
    <property type="protein sequence ID" value="THF66391.1"/>
    <property type="molecule type" value="Genomic_DNA"/>
</dbReference>
<protein>
    <recommendedName>
        <fullName evidence="3">Beta protein</fullName>
    </recommendedName>
</protein>
<name>A0A4S4B1F4_9RHOO</name>
<dbReference type="AlphaFoldDB" id="A0A4S4B1F4"/>
<dbReference type="Proteomes" id="UP000308430">
    <property type="component" value="Unassembled WGS sequence"/>
</dbReference>
<dbReference type="RefSeq" id="WP_136347332.1">
    <property type="nucleotide sequence ID" value="NZ_SSOC01000002.1"/>
</dbReference>
<evidence type="ECO:0008006" key="3">
    <source>
        <dbReference type="Google" id="ProtNLM"/>
    </source>
</evidence>
<keyword evidence="2" id="KW-1185">Reference proteome</keyword>
<evidence type="ECO:0000313" key="1">
    <source>
        <dbReference type="EMBL" id="THF66391.1"/>
    </source>
</evidence>
<dbReference type="Pfam" id="PF14350">
    <property type="entry name" value="Beta_protein"/>
    <property type="match status" value="1"/>
</dbReference>
<dbReference type="InterPro" id="IPR025683">
    <property type="entry name" value="Protein_beta"/>
</dbReference>
<reference evidence="1 2" key="1">
    <citation type="submission" date="2019-04" db="EMBL/GenBank/DDBJ databases">
        <title>Azoarcus nasutitermitis sp. nov. isolated from termite nest.</title>
        <authorList>
            <person name="Lin S.-Y."/>
            <person name="Hameed A."/>
            <person name="Hsu Y.-H."/>
            <person name="Young C.-C."/>
        </authorList>
    </citation>
    <scope>NUCLEOTIDE SEQUENCE [LARGE SCALE GENOMIC DNA]</scope>
    <source>
        <strain evidence="1 2">CC-YHH838</strain>
    </source>
</reference>
<comment type="caution">
    <text evidence="1">The sequence shown here is derived from an EMBL/GenBank/DDBJ whole genome shotgun (WGS) entry which is preliminary data.</text>
</comment>
<sequence>MTSVPVYVPIIKGKLNDLRAVGALSSSVRDIVKPLIEAMPANPRKNRTEEHVFKFCNYVMKHVPLGEVFVDFFGLLPDEILEDGTNATIYGYRLLKSLGRTVTPVYGLERNDDLWDEFGKLAATFGKGFAFRLRRDDLADYLIDETWGTILERTAQMGLRAQDVDLVLDFENVGDNTVSEIVDVVFSFLWHNERIRDYRSVIVAGSSALKTVTEVGKDDMKEITRTELHLWSALWRDMPDDFKPIYGDYGVIHPDFSDLGPNKYMNAKIRYTAGDKILYFRGHGLLHPVKDYAQYHDLAALVRSDSRFRGRSYCIGDAYLDDCARRQVSHGSPATWVKADMNHHLTYVTHQVIRLVSAFIQETSDERAEALLVIV</sequence>